<gene>
    <name evidence="1" type="ORF">O0I10_005650</name>
</gene>
<name>A0AAD7XXY0_9FUNG</name>
<sequence length="67" mass="7408">MLGINLAENKIFKVMVRLLAQASIKPVMDKDNKPIYPGINAFIIGGTVMVPAQDTMQFVQLDNPSNF</sequence>
<keyword evidence="2" id="KW-1185">Reference proteome</keyword>
<dbReference type="Proteomes" id="UP001234581">
    <property type="component" value="Unassembled WGS sequence"/>
</dbReference>
<evidence type="ECO:0000313" key="1">
    <source>
        <dbReference type="EMBL" id="KAJ8658610.1"/>
    </source>
</evidence>
<protein>
    <submittedName>
        <fullName evidence="1">Uncharacterized protein</fullName>
    </submittedName>
</protein>
<dbReference type="GeneID" id="83213062"/>
<reference evidence="1 2" key="1">
    <citation type="submission" date="2023-03" db="EMBL/GenBank/DDBJ databases">
        <title>Genome sequence of Lichtheimia ornata CBS 291.66.</title>
        <authorList>
            <person name="Mohabir J.T."/>
            <person name="Shea T.P."/>
            <person name="Kurbessoian T."/>
            <person name="Berby B."/>
            <person name="Fontaine J."/>
            <person name="Livny J."/>
            <person name="Gnirke A."/>
            <person name="Stajich J.E."/>
            <person name="Cuomo C.A."/>
        </authorList>
    </citation>
    <scope>NUCLEOTIDE SEQUENCE [LARGE SCALE GENOMIC DNA]</scope>
    <source>
        <strain evidence="1">CBS 291.66</strain>
    </source>
</reference>
<proteinExistence type="predicted"/>
<dbReference type="RefSeq" id="XP_058343523.1">
    <property type="nucleotide sequence ID" value="XM_058485688.1"/>
</dbReference>
<evidence type="ECO:0000313" key="2">
    <source>
        <dbReference type="Proteomes" id="UP001234581"/>
    </source>
</evidence>
<dbReference type="AlphaFoldDB" id="A0AAD7XXY0"/>
<accession>A0AAD7XXY0</accession>
<comment type="caution">
    <text evidence="1">The sequence shown here is derived from an EMBL/GenBank/DDBJ whole genome shotgun (WGS) entry which is preliminary data.</text>
</comment>
<organism evidence="1 2">
    <name type="scientific">Lichtheimia ornata</name>
    <dbReference type="NCBI Taxonomy" id="688661"/>
    <lineage>
        <taxon>Eukaryota</taxon>
        <taxon>Fungi</taxon>
        <taxon>Fungi incertae sedis</taxon>
        <taxon>Mucoromycota</taxon>
        <taxon>Mucoromycotina</taxon>
        <taxon>Mucoromycetes</taxon>
        <taxon>Mucorales</taxon>
        <taxon>Lichtheimiaceae</taxon>
        <taxon>Lichtheimia</taxon>
    </lineage>
</organism>
<dbReference type="EMBL" id="JARTCD010000023">
    <property type="protein sequence ID" value="KAJ8658610.1"/>
    <property type="molecule type" value="Genomic_DNA"/>
</dbReference>